<protein>
    <submittedName>
        <fullName evidence="3">Uncharacterized protein</fullName>
    </submittedName>
</protein>
<organism evidence="3">
    <name type="scientific">Anopheles funestus</name>
    <name type="common">African malaria mosquito</name>
    <dbReference type="NCBI Taxonomy" id="62324"/>
    <lineage>
        <taxon>Eukaryota</taxon>
        <taxon>Metazoa</taxon>
        <taxon>Ecdysozoa</taxon>
        <taxon>Arthropoda</taxon>
        <taxon>Hexapoda</taxon>
        <taxon>Insecta</taxon>
        <taxon>Pterygota</taxon>
        <taxon>Neoptera</taxon>
        <taxon>Endopterygota</taxon>
        <taxon>Diptera</taxon>
        <taxon>Nematocera</taxon>
        <taxon>Culicoidea</taxon>
        <taxon>Culicidae</taxon>
        <taxon>Anophelinae</taxon>
        <taxon>Anopheles</taxon>
    </lineage>
</organism>
<name>A0A182RBZ1_ANOFN</name>
<dbReference type="EnsemblMetazoa" id="AFUN003706-RA">
    <property type="protein sequence ID" value="AFUN003706-PA"/>
    <property type="gene ID" value="AFUN003706"/>
</dbReference>
<keyword evidence="2" id="KW-0732">Signal</keyword>
<accession>A0A182RBZ1</accession>
<feature type="region of interest" description="Disordered" evidence="1">
    <location>
        <begin position="200"/>
        <end position="227"/>
    </location>
</feature>
<reference evidence="3" key="1">
    <citation type="submission" date="2020-05" db="UniProtKB">
        <authorList>
            <consortium name="EnsemblMetazoa"/>
        </authorList>
    </citation>
    <scope>IDENTIFICATION</scope>
    <source>
        <strain evidence="3">FUMOZ</strain>
    </source>
</reference>
<dbReference type="AlphaFoldDB" id="A0A182RBZ1"/>
<dbReference type="VEuPathDB" id="VectorBase:AFUN003706"/>
<evidence type="ECO:0000256" key="2">
    <source>
        <dbReference type="SAM" id="SignalP"/>
    </source>
</evidence>
<dbReference type="VEuPathDB" id="VectorBase:AFUN2_006958"/>
<sequence length="372" mass="42094">MFHESWIFSSWIVVLLAQQGLAVETSPKSVSIPSVCLNGAYDNVGNCVCNPGFSEYKGNCFLTSVSSPCPSGSILWNGKCQPKALPPMQDIIPAKHTYVVVPPLRVSLLSPNQTDPLDPAFTEEAASDDEEGEEDHVYMPPVRDHYFNVSYQKIVNNHNVINNDTTHNTHNVNNVVVHLTRKKPNGVIKTVVIRNNETTVYEEEPSEKHSTKTDVSKKEDCPEEPTTTQAPIENVTCCTIVSPRVCRKQTDEWVCFHRKQYVCSKFCTAKIMYLRPREPRYRDPWLIMPPMKNPFARLNLCHSGVCPRPDCSGCLRGRSQCHPMCYTYDCMQDDSCHYIDQKLICNDKPMQVCALLDDEAIQPPQNQTKPIE</sequence>
<feature type="chain" id="PRO_5008134258" evidence="2">
    <location>
        <begin position="23"/>
        <end position="372"/>
    </location>
</feature>
<evidence type="ECO:0000313" key="3">
    <source>
        <dbReference type="EnsemblMetazoa" id="AFUN003706-PA"/>
    </source>
</evidence>
<feature type="signal peptide" evidence="2">
    <location>
        <begin position="1"/>
        <end position="22"/>
    </location>
</feature>
<proteinExistence type="predicted"/>
<dbReference type="STRING" id="62324.A0A182RBZ1"/>
<feature type="region of interest" description="Disordered" evidence="1">
    <location>
        <begin position="112"/>
        <end position="134"/>
    </location>
</feature>
<evidence type="ECO:0000256" key="1">
    <source>
        <dbReference type="SAM" id="MobiDB-lite"/>
    </source>
</evidence>
<feature type="compositionally biased region" description="Acidic residues" evidence="1">
    <location>
        <begin position="125"/>
        <end position="134"/>
    </location>
</feature>
<feature type="compositionally biased region" description="Basic and acidic residues" evidence="1">
    <location>
        <begin position="206"/>
        <end position="220"/>
    </location>
</feature>